<dbReference type="PROSITE" id="PS51257">
    <property type="entry name" value="PROKAR_LIPOPROTEIN"/>
    <property type="match status" value="1"/>
</dbReference>
<protein>
    <submittedName>
        <fullName evidence="2">Uncharacterized protein</fullName>
    </submittedName>
</protein>
<feature type="chain" id="PRO_5047224591" evidence="1">
    <location>
        <begin position="25"/>
        <end position="1014"/>
    </location>
</feature>
<evidence type="ECO:0000313" key="2">
    <source>
        <dbReference type="EMBL" id="MFC3863003.1"/>
    </source>
</evidence>
<feature type="signal peptide" evidence="1">
    <location>
        <begin position="1"/>
        <end position="24"/>
    </location>
</feature>
<dbReference type="Gene3D" id="2.60.40.10">
    <property type="entry name" value="Immunoglobulins"/>
    <property type="match status" value="2"/>
</dbReference>
<dbReference type="InterPro" id="IPR013783">
    <property type="entry name" value="Ig-like_fold"/>
</dbReference>
<gene>
    <name evidence="2" type="ORF">ACFOPQ_19755</name>
</gene>
<comment type="caution">
    <text evidence="2">The sequence shown here is derived from an EMBL/GenBank/DDBJ whole genome shotgun (WGS) entry which is preliminary data.</text>
</comment>
<dbReference type="RefSeq" id="WP_380080940.1">
    <property type="nucleotide sequence ID" value="NZ_JBHRZF010000221.1"/>
</dbReference>
<dbReference type="EMBL" id="JBHRZF010000221">
    <property type="protein sequence ID" value="MFC3863003.1"/>
    <property type="molecule type" value="Genomic_DNA"/>
</dbReference>
<keyword evidence="1" id="KW-0732">Signal</keyword>
<evidence type="ECO:0000256" key="1">
    <source>
        <dbReference type="SAM" id="SignalP"/>
    </source>
</evidence>
<organism evidence="2 3">
    <name type="scientific">Deinococcus antarcticus</name>
    <dbReference type="NCBI Taxonomy" id="1298767"/>
    <lineage>
        <taxon>Bacteria</taxon>
        <taxon>Thermotogati</taxon>
        <taxon>Deinococcota</taxon>
        <taxon>Deinococci</taxon>
        <taxon>Deinococcales</taxon>
        <taxon>Deinococcaceae</taxon>
        <taxon>Deinococcus</taxon>
    </lineage>
</organism>
<dbReference type="Proteomes" id="UP001595748">
    <property type="component" value="Unassembled WGS sequence"/>
</dbReference>
<sequence length="1014" mass="105531">MKKNIALMALTGILTLASCSQPGAGTDTDTNKPSVTFGSQTGVVAGSTVTLTGSVSDDKGVKSVSLDSANGGPICTPVVNGSTWSCTVTAPSPSASTTYNYVVTATDTSNNTQTATGSVQVNAAETGGPQQGAPVINISSPAQGETFKDPTTILVTGNVESKGALKELTVNGVAVPVNAGLNNAINLVLPVGTVAAGNYNIVVTATDVNNKTSTLTRTVTIARTAATTGTLVVGPSLGNNGREAALLPGGGRDLAQSGTDASGPVSDVYTYVKGIIDVTATAPAGASRLEVYVAATPDGPAIDNLIDTSNPTGPVTVKYDTRRRGNLEAQPLYIVTRVNNTSVSFKRIVVDNTAPDPADVEFTGKNIRKNYGSNSLNYARGAITLSTTNTDLRDKPNGTSAGVRLMPSGFDSVSYYFVPAPYELTAGGVTPKRTAVTNEIDNASTATQKLAAVKKNARDQKDVTASGNNDDFSAEFNSVGSKLTDGAYRIYSIVRDQLGNEALNPQYQTVIFDNAAPSIKSVGLRDDSPLPFPSANPTRYISDWFVVAPTGNGDPVLADGTPGIGIDQNSQITLGSLNITAGGRFDSNLLADGTYSVNVSGLKDILGNATDQSNGAQIIVDNSDPAINFNGLDNSTTVTSGDEVTAQTTVSDRFSGIYRTFMFWNDYTDAGATRNRGAGYIAAPVEFYNNQVFTPAQTAEVLGPISNSARWNAVYPNATASGNQMMWLQGMAIDNAGNASLVRREIMVRPKSSAYSAPTLGQFDAYRRDMTPAFTATPLVTPGNLALRGADGTMTGFGIEGKGTVGGFEPGGDLYASPVDAEVDARIQLRVPGSNLSVANSNGGEKISTVDMYGQLNAALWQRIVNYQTGNGAAGSDVDPTLSYNNGLASSRGFQWTNIAAAATGPWLKLGNTSTSSEFYSADTSVNSFLSDYILLDERYVGTPKGTYSTPPISGPQATGTARPFYDTRNANQLPYFKYDAVAGILTDTAGFRASFGEAVSTNTLSRTGVVVVP</sequence>
<name>A0ABV8AFL0_9DEIO</name>
<accession>A0ABV8AFL0</accession>
<evidence type="ECO:0000313" key="3">
    <source>
        <dbReference type="Proteomes" id="UP001595748"/>
    </source>
</evidence>
<proteinExistence type="predicted"/>
<keyword evidence="3" id="KW-1185">Reference proteome</keyword>
<reference evidence="3" key="1">
    <citation type="journal article" date="2019" name="Int. J. Syst. Evol. Microbiol.">
        <title>The Global Catalogue of Microorganisms (GCM) 10K type strain sequencing project: providing services to taxonomists for standard genome sequencing and annotation.</title>
        <authorList>
            <consortium name="The Broad Institute Genomics Platform"/>
            <consortium name="The Broad Institute Genome Sequencing Center for Infectious Disease"/>
            <person name="Wu L."/>
            <person name="Ma J."/>
        </authorList>
    </citation>
    <scope>NUCLEOTIDE SEQUENCE [LARGE SCALE GENOMIC DNA]</scope>
    <source>
        <strain evidence="3">CCTCC AB 2013263</strain>
    </source>
</reference>